<evidence type="ECO:0000256" key="2">
    <source>
        <dbReference type="ARBA" id="ARBA00023136"/>
    </source>
</evidence>
<keyword evidence="3" id="KW-0998">Cell outer membrane</keyword>
<evidence type="ECO:0000259" key="6">
    <source>
        <dbReference type="Pfam" id="PF00593"/>
    </source>
</evidence>
<dbReference type="InterPro" id="IPR037066">
    <property type="entry name" value="Plug_dom_sf"/>
</dbReference>
<keyword evidence="9" id="KW-1185">Reference proteome</keyword>
<evidence type="ECO:0000313" key="9">
    <source>
        <dbReference type="Proteomes" id="UP001430193"/>
    </source>
</evidence>
<accession>A0ABS2KJD3</accession>
<keyword evidence="2 4" id="KW-0472">Membrane</keyword>
<evidence type="ECO:0000256" key="5">
    <source>
        <dbReference type="SAM" id="SignalP"/>
    </source>
</evidence>
<dbReference type="SUPFAM" id="SSF56935">
    <property type="entry name" value="Porins"/>
    <property type="match status" value="1"/>
</dbReference>
<comment type="subcellular location">
    <subcellularLocation>
        <location evidence="1 4">Cell outer membrane</location>
    </subcellularLocation>
</comment>
<dbReference type="Gene3D" id="2.170.130.10">
    <property type="entry name" value="TonB-dependent receptor, plug domain"/>
    <property type="match status" value="1"/>
</dbReference>
<dbReference type="EMBL" id="JADIKF010000040">
    <property type="protein sequence ID" value="MBM7131135.1"/>
    <property type="molecule type" value="Genomic_DNA"/>
</dbReference>
<organism evidence="8 9">
    <name type="scientific">Dyella mobilis</name>
    <dbReference type="NCBI Taxonomy" id="1849582"/>
    <lineage>
        <taxon>Bacteria</taxon>
        <taxon>Pseudomonadati</taxon>
        <taxon>Pseudomonadota</taxon>
        <taxon>Gammaproteobacteria</taxon>
        <taxon>Lysobacterales</taxon>
        <taxon>Rhodanobacteraceae</taxon>
        <taxon>Dyella</taxon>
    </lineage>
</organism>
<dbReference type="Pfam" id="PF00593">
    <property type="entry name" value="TonB_dep_Rec_b-barrel"/>
    <property type="match status" value="1"/>
</dbReference>
<dbReference type="InterPro" id="IPR012910">
    <property type="entry name" value="Plug_dom"/>
</dbReference>
<gene>
    <name evidence="8" type="ORF">ISS99_16540</name>
</gene>
<keyword evidence="4" id="KW-0798">TonB box</keyword>
<dbReference type="Pfam" id="PF07715">
    <property type="entry name" value="Plug"/>
    <property type="match status" value="1"/>
</dbReference>
<dbReference type="PANTHER" id="PTHR40980:SF3">
    <property type="entry name" value="TONB-DEPENDENT RECEPTOR-LIKE BETA-BARREL DOMAIN-CONTAINING PROTEIN"/>
    <property type="match status" value="1"/>
</dbReference>
<protein>
    <submittedName>
        <fullName evidence="8">TonB-dependent receptor</fullName>
    </submittedName>
</protein>
<dbReference type="InterPro" id="IPR010104">
    <property type="entry name" value="TonB_rcpt_bac"/>
</dbReference>
<name>A0ABS2KJD3_9GAMM</name>
<evidence type="ECO:0000256" key="1">
    <source>
        <dbReference type="ARBA" id="ARBA00004442"/>
    </source>
</evidence>
<comment type="caution">
    <text evidence="8">The sequence shown here is derived from an EMBL/GenBank/DDBJ whole genome shotgun (WGS) entry which is preliminary data.</text>
</comment>
<feature type="signal peptide" evidence="5">
    <location>
        <begin position="1"/>
        <end position="26"/>
    </location>
</feature>
<comment type="similarity">
    <text evidence="4">Belongs to the TonB-dependent receptor family.</text>
</comment>
<dbReference type="PANTHER" id="PTHR40980">
    <property type="entry name" value="PLUG DOMAIN-CONTAINING PROTEIN"/>
    <property type="match status" value="1"/>
</dbReference>
<sequence>MVSSARLAAAIAIGLALMYAPVRGHAQDAGTTPAGNGTTAASTNASANAIKKAADGAADKKNAKNLAQVTVTGIRASLESAQALKENATQIVDSITAVDINALPDRSVTETLQRISGVTIDRFVSPSDADHPAGEGSGVMIRGLTQVASQLNGRDTFSANSGRGLSFEDIPAELMSGVDVYKNPSADIIEGGIGGTVNLRTRMPFDAPGQQIGFSTGVNEGDISKKSKPSASFLYSNRWKSESLGEFGALLDVSYSELASQTDGIQLEPFTRRTDAAALAGTNFKQVYVPGGADWRTLDFQRRRMGIAGAFQWRPTDNLELYSQFIRSSYRMSWLEHGAIFADSNFDITPASGTDFNYNGQGIFQSGWLNSDTWRGNYPGSQNGVGFNGDTRYQVQTTTTTDWSNGFKYNVNDHVILSGDLQLVKSNSNETDFTIFSETYLPGVFLSTNGSHGMPSVTVSPAGYVNNPANYFWSAAMDHVEDERGMERAARLDLEYDFEDSKWLQYVKFGIRATDRDEDNVSSPYNWGAITQPWATIDTPSGLATLNSSLPNYSSLYSFANFFRGQVNVPSLYFPNGTLATNYSQAYSILKTIEASGGWKPVQITPADLNNQGEKTKAAYGILYFGNDDALGIPVDGNIGVRLVRTSENAAGQGQYPTLAGNDLPPAVMAMYNGQYFPVDGRGSYQNALPSFNLRFKLTDDLQWRLAASKAMTRPDFSQMQPFLLLGATLNPDKTAITQWTGTAGNPDLKPMIAKQYDTALEWYFSPTGLLYTTAFFKDIGNYIAEETETEVYNNQQWSVTRPYNIGTGMVRGAEFGYNQFFDFLPGWMKGFGVQANYTYVHSQGGVNTATNPYSGAVVTGFPLPMVGLSPHSFNLAGMYQYGNWQARLAYSWRSRYLLSTSDANTHLPMWSDNYGQLDASVFYKVNANIQVGLTMNNLTNATVKTLMGPTSYGNGVVDYNLYPRGWFVTDRRYELVLRANF</sequence>
<reference evidence="8" key="1">
    <citation type="submission" date="2020-10" db="EMBL/GenBank/DDBJ databases">
        <title>Phylogeny of dyella-like bacteria.</title>
        <authorList>
            <person name="Fu J."/>
        </authorList>
    </citation>
    <scope>NUCLEOTIDE SEQUENCE</scope>
    <source>
        <strain evidence="8">DHON07</strain>
    </source>
</reference>
<feature type="domain" description="TonB-dependent receptor plug" evidence="7">
    <location>
        <begin position="86"/>
        <end position="196"/>
    </location>
</feature>
<keyword evidence="8" id="KW-0675">Receptor</keyword>
<dbReference type="NCBIfam" id="TIGR01782">
    <property type="entry name" value="TonB-Xanth-Caul"/>
    <property type="match status" value="1"/>
</dbReference>
<evidence type="ECO:0000259" key="7">
    <source>
        <dbReference type="Pfam" id="PF07715"/>
    </source>
</evidence>
<keyword evidence="5" id="KW-0732">Signal</keyword>
<feature type="domain" description="TonB-dependent receptor-like beta-barrel" evidence="6">
    <location>
        <begin position="426"/>
        <end position="939"/>
    </location>
</feature>
<dbReference type="InterPro" id="IPR036942">
    <property type="entry name" value="Beta-barrel_TonB_sf"/>
</dbReference>
<dbReference type="Gene3D" id="2.40.170.20">
    <property type="entry name" value="TonB-dependent receptor, beta-barrel domain"/>
    <property type="match status" value="1"/>
</dbReference>
<proteinExistence type="inferred from homology"/>
<evidence type="ECO:0000313" key="8">
    <source>
        <dbReference type="EMBL" id="MBM7131135.1"/>
    </source>
</evidence>
<feature type="chain" id="PRO_5045211667" evidence="5">
    <location>
        <begin position="27"/>
        <end position="982"/>
    </location>
</feature>
<evidence type="ECO:0000256" key="3">
    <source>
        <dbReference type="ARBA" id="ARBA00023237"/>
    </source>
</evidence>
<dbReference type="RefSeq" id="WP_204633937.1">
    <property type="nucleotide sequence ID" value="NZ_BSOC01000005.1"/>
</dbReference>
<evidence type="ECO:0000256" key="4">
    <source>
        <dbReference type="RuleBase" id="RU003357"/>
    </source>
</evidence>
<dbReference type="Proteomes" id="UP001430193">
    <property type="component" value="Unassembled WGS sequence"/>
</dbReference>
<dbReference type="InterPro" id="IPR000531">
    <property type="entry name" value="Beta-barrel_TonB"/>
</dbReference>